<dbReference type="STRING" id="1123024.GCA_000423625_04550"/>
<keyword evidence="3" id="KW-1185">Reference proteome</keyword>
<feature type="domain" description="DUF5615" evidence="1">
    <location>
        <begin position="1"/>
        <end position="61"/>
    </location>
</feature>
<gene>
    <name evidence="2" type="ORF">PA7_36340</name>
</gene>
<evidence type="ECO:0000313" key="3">
    <source>
        <dbReference type="Proteomes" id="UP000321328"/>
    </source>
</evidence>
<evidence type="ECO:0000313" key="2">
    <source>
        <dbReference type="EMBL" id="GEL19797.1"/>
    </source>
</evidence>
<dbReference type="EMBL" id="BJVI01000046">
    <property type="protein sequence ID" value="GEL19797.1"/>
    <property type="molecule type" value="Genomic_DNA"/>
</dbReference>
<dbReference type="OrthoDB" id="4762215at2"/>
<accession>A0A511D572</accession>
<dbReference type="Proteomes" id="UP000321328">
    <property type="component" value="Unassembled WGS sequence"/>
</dbReference>
<proteinExistence type="predicted"/>
<dbReference type="InterPro" id="IPR041049">
    <property type="entry name" value="DUF5615"/>
</dbReference>
<evidence type="ECO:0000259" key="1">
    <source>
        <dbReference type="Pfam" id="PF18480"/>
    </source>
</evidence>
<comment type="caution">
    <text evidence="2">The sequence shown here is derived from an EMBL/GenBank/DDBJ whole genome shotgun (WGS) entry which is preliminary data.</text>
</comment>
<name>A0A511D572_9PSEU</name>
<protein>
    <recommendedName>
        <fullName evidence="1">DUF5615 domain-containing protein</fullName>
    </recommendedName>
</protein>
<sequence>MRFLIDEMFPPVACVRLGELGHDAVHVRDRGVEACPDQDVAAVAAREGRVLVTENVKDFAAERDLVVVCVLKSRLPAQGMGPHLADLLDGWASANSQPYVGLHWPKTSG</sequence>
<dbReference type="Pfam" id="PF18480">
    <property type="entry name" value="DUF5615"/>
    <property type="match status" value="1"/>
</dbReference>
<dbReference type="AlphaFoldDB" id="A0A511D572"/>
<reference evidence="2 3" key="1">
    <citation type="submission" date="2019-07" db="EMBL/GenBank/DDBJ databases">
        <title>Whole genome shotgun sequence of Pseudonocardia asaccharolytica NBRC 16224.</title>
        <authorList>
            <person name="Hosoyama A."/>
            <person name="Uohara A."/>
            <person name="Ohji S."/>
            <person name="Ichikawa N."/>
        </authorList>
    </citation>
    <scope>NUCLEOTIDE SEQUENCE [LARGE SCALE GENOMIC DNA]</scope>
    <source>
        <strain evidence="2 3">NBRC 16224</strain>
    </source>
</reference>
<organism evidence="2 3">
    <name type="scientific">Pseudonocardia asaccharolytica DSM 44247 = NBRC 16224</name>
    <dbReference type="NCBI Taxonomy" id="1123024"/>
    <lineage>
        <taxon>Bacteria</taxon>
        <taxon>Bacillati</taxon>
        <taxon>Actinomycetota</taxon>
        <taxon>Actinomycetes</taxon>
        <taxon>Pseudonocardiales</taxon>
        <taxon>Pseudonocardiaceae</taxon>
        <taxon>Pseudonocardia</taxon>
    </lineage>
</organism>
<dbReference type="RefSeq" id="WP_028931742.1">
    <property type="nucleotide sequence ID" value="NZ_AUII01000036.1"/>
</dbReference>